<evidence type="ECO:0000313" key="1">
    <source>
        <dbReference type="EMBL" id="CEM61903.1"/>
    </source>
</evidence>
<sequence length="51" mass="6305">MSRYLKTLYKVLFFNKAVDRRYIWCYYADIKHEELCSLYYNFIGGTNEDYS</sequence>
<dbReference type="AlphaFoldDB" id="A0A0B7GTT4"/>
<proteinExistence type="predicted"/>
<name>A0A0B7GTT4_TREPH</name>
<dbReference type="EMBL" id="CDNC01000015">
    <property type="protein sequence ID" value="CEM61903.1"/>
    <property type="molecule type" value="Genomic_DNA"/>
</dbReference>
<evidence type="ECO:0000313" key="2">
    <source>
        <dbReference type="Proteomes" id="UP000042527"/>
    </source>
</evidence>
<organism evidence="1 2">
    <name type="scientific">Treponema phagedenis</name>
    <dbReference type="NCBI Taxonomy" id="162"/>
    <lineage>
        <taxon>Bacteria</taxon>
        <taxon>Pseudomonadati</taxon>
        <taxon>Spirochaetota</taxon>
        <taxon>Spirochaetia</taxon>
        <taxon>Spirochaetales</taxon>
        <taxon>Treponemataceae</taxon>
        <taxon>Treponema</taxon>
    </lineage>
</organism>
<accession>A0A0B7GTT4</accession>
<keyword evidence="2" id="KW-1185">Reference proteome</keyword>
<reference evidence="2" key="1">
    <citation type="submission" date="2015-01" db="EMBL/GenBank/DDBJ databases">
        <authorList>
            <person name="Manzoor Shahid"/>
            <person name="Zubair Saima"/>
        </authorList>
    </citation>
    <scope>NUCLEOTIDE SEQUENCE [LARGE SCALE GENOMIC DNA]</scope>
    <source>
        <strain evidence="2">V1</strain>
    </source>
</reference>
<protein>
    <submittedName>
        <fullName evidence="1">Uncharacterized protein</fullName>
    </submittedName>
</protein>
<dbReference type="Proteomes" id="UP000042527">
    <property type="component" value="Unassembled WGS sequence"/>
</dbReference>
<gene>
    <name evidence="1" type="ORF">TPHV1_220027</name>
</gene>